<evidence type="ECO:0000256" key="1">
    <source>
        <dbReference type="SAM" id="MobiDB-lite"/>
    </source>
</evidence>
<protein>
    <submittedName>
        <fullName evidence="2">Uncharacterized protein</fullName>
    </submittedName>
</protein>
<organism evidence="2 3">
    <name type="scientific">Purpureocillium lilacinum</name>
    <name type="common">Paecilomyces lilacinus</name>
    <dbReference type="NCBI Taxonomy" id="33203"/>
    <lineage>
        <taxon>Eukaryota</taxon>
        <taxon>Fungi</taxon>
        <taxon>Dikarya</taxon>
        <taxon>Ascomycota</taxon>
        <taxon>Pezizomycotina</taxon>
        <taxon>Sordariomycetes</taxon>
        <taxon>Hypocreomycetidae</taxon>
        <taxon>Hypocreales</taxon>
        <taxon>Ophiocordycipitaceae</taxon>
        <taxon>Purpureocillium</taxon>
    </lineage>
</organism>
<gene>
    <name evidence="2" type="ORF">PCL_00382</name>
</gene>
<feature type="region of interest" description="Disordered" evidence="1">
    <location>
        <begin position="69"/>
        <end position="144"/>
    </location>
</feature>
<evidence type="ECO:0000313" key="3">
    <source>
        <dbReference type="Proteomes" id="UP000245956"/>
    </source>
</evidence>
<feature type="compositionally biased region" description="Low complexity" evidence="1">
    <location>
        <begin position="96"/>
        <end position="107"/>
    </location>
</feature>
<evidence type="ECO:0000313" key="2">
    <source>
        <dbReference type="EMBL" id="PWI70238.1"/>
    </source>
</evidence>
<reference evidence="2 3" key="1">
    <citation type="journal article" date="2016" name="Front. Microbiol.">
        <title>Genome and transcriptome sequences reveal the specific parasitism of the nematophagous Purpureocillium lilacinum 36-1.</title>
        <authorList>
            <person name="Xie J."/>
            <person name="Li S."/>
            <person name="Mo C."/>
            <person name="Xiao X."/>
            <person name="Peng D."/>
            <person name="Wang G."/>
            <person name="Xiao Y."/>
        </authorList>
    </citation>
    <scope>NUCLEOTIDE SEQUENCE [LARGE SCALE GENOMIC DNA]</scope>
    <source>
        <strain evidence="2 3">36-1</strain>
    </source>
</reference>
<proteinExistence type="predicted"/>
<accession>A0A2U3E6S6</accession>
<dbReference type="Proteomes" id="UP000245956">
    <property type="component" value="Unassembled WGS sequence"/>
</dbReference>
<name>A0A2U3E6S6_PURLI</name>
<sequence length="236" mass="25599">MDSCAGHPGETEAAGATEYHGPYHRRCARLAGAKSRSCMWLRGCVATSVARCLSVQLGRVAYQETRSRRWKPDLSSGTMRVAAATTDWEKRRSSRSRPPGSGSTLPPFRRRRDPDKDGSRARSTCLGDVHSMPPVARSSPSEENLRGIVPSLMRGDTSRTAGLTRAHAWGCDLQDWAERERAARSQCRVNASQRPAESNMKRKKGPLKNVEGLAGASSGVVGLGSSRVFNGNGQGY</sequence>
<comment type="caution">
    <text evidence="2">The sequence shown here is derived from an EMBL/GenBank/DDBJ whole genome shotgun (WGS) entry which is preliminary data.</text>
</comment>
<dbReference type="EMBL" id="LCWV01000010">
    <property type="protein sequence ID" value="PWI70238.1"/>
    <property type="molecule type" value="Genomic_DNA"/>
</dbReference>
<dbReference type="AlphaFoldDB" id="A0A2U3E6S6"/>